<dbReference type="GO" id="GO:0004672">
    <property type="term" value="F:protein kinase activity"/>
    <property type="evidence" value="ECO:0007669"/>
    <property type="project" value="InterPro"/>
</dbReference>
<feature type="domain" description="Protein kinase" evidence="3">
    <location>
        <begin position="1"/>
        <end position="224"/>
    </location>
</feature>
<organism evidence="4 5">
    <name type="scientific">Coprinellus micaceus</name>
    <name type="common">Glistening ink-cap mushroom</name>
    <name type="synonym">Coprinus micaceus</name>
    <dbReference type="NCBI Taxonomy" id="71717"/>
    <lineage>
        <taxon>Eukaryota</taxon>
        <taxon>Fungi</taxon>
        <taxon>Dikarya</taxon>
        <taxon>Basidiomycota</taxon>
        <taxon>Agaricomycotina</taxon>
        <taxon>Agaricomycetes</taxon>
        <taxon>Agaricomycetidae</taxon>
        <taxon>Agaricales</taxon>
        <taxon>Agaricineae</taxon>
        <taxon>Psathyrellaceae</taxon>
        <taxon>Coprinellus</taxon>
    </lineage>
</organism>
<evidence type="ECO:0000256" key="1">
    <source>
        <dbReference type="ARBA" id="ARBA00022741"/>
    </source>
</evidence>
<dbReference type="InterPro" id="IPR008266">
    <property type="entry name" value="Tyr_kinase_AS"/>
</dbReference>
<dbReference type="PROSITE" id="PS50011">
    <property type="entry name" value="PROTEIN_KINASE_DOM"/>
    <property type="match status" value="1"/>
</dbReference>
<keyword evidence="4" id="KW-0808">Transferase</keyword>
<dbReference type="InterPro" id="IPR001245">
    <property type="entry name" value="Ser-Thr/Tyr_kinase_cat_dom"/>
</dbReference>
<dbReference type="Gene3D" id="1.10.510.10">
    <property type="entry name" value="Transferase(Phosphotransferase) domain 1"/>
    <property type="match status" value="1"/>
</dbReference>
<name>A0A4Y7S5L1_COPMI</name>
<keyword evidence="5" id="KW-1185">Reference proteome</keyword>
<reference evidence="4 5" key="1">
    <citation type="journal article" date="2019" name="Nat. Ecol. Evol.">
        <title>Megaphylogeny resolves global patterns of mushroom evolution.</title>
        <authorList>
            <person name="Varga T."/>
            <person name="Krizsan K."/>
            <person name="Foldi C."/>
            <person name="Dima B."/>
            <person name="Sanchez-Garcia M."/>
            <person name="Sanchez-Ramirez S."/>
            <person name="Szollosi G.J."/>
            <person name="Szarkandi J.G."/>
            <person name="Papp V."/>
            <person name="Albert L."/>
            <person name="Andreopoulos W."/>
            <person name="Angelini C."/>
            <person name="Antonin V."/>
            <person name="Barry K.W."/>
            <person name="Bougher N.L."/>
            <person name="Buchanan P."/>
            <person name="Buyck B."/>
            <person name="Bense V."/>
            <person name="Catcheside P."/>
            <person name="Chovatia M."/>
            <person name="Cooper J."/>
            <person name="Damon W."/>
            <person name="Desjardin D."/>
            <person name="Finy P."/>
            <person name="Geml J."/>
            <person name="Haridas S."/>
            <person name="Hughes K."/>
            <person name="Justo A."/>
            <person name="Karasinski D."/>
            <person name="Kautmanova I."/>
            <person name="Kiss B."/>
            <person name="Kocsube S."/>
            <person name="Kotiranta H."/>
            <person name="LaButti K.M."/>
            <person name="Lechner B.E."/>
            <person name="Liimatainen K."/>
            <person name="Lipzen A."/>
            <person name="Lukacs Z."/>
            <person name="Mihaltcheva S."/>
            <person name="Morgado L.N."/>
            <person name="Niskanen T."/>
            <person name="Noordeloos M.E."/>
            <person name="Ohm R.A."/>
            <person name="Ortiz-Santana B."/>
            <person name="Ovrebo C."/>
            <person name="Racz N."/>
            <person name="Riley R."/>
            <person name="Savchenko A."/>
            <person name="Shiryaev A."/>
            <person name="Soop K."/>
            <person name="Spirin V."/>
            <person name="Szebenyi C."/>
            <person name="Tomsovsky M."/>
            <person name="Tulloss R.E."/>
            <person name="Uehling J."/>
            <person name="Grigoriev I.V."/>
            <person name="Vagvolgyi C."/>
            <person name="Papp T."/>
            <person name="Martin F.M."/>
            <person name="Miettinen O."/>
            <person name="Hibbett D.S."/>
            <person name="Nagy L.G."/>
        </authorList>
    </citation>
    <scope>NUCLEOTIDE SEQUENCE [LARGE SCALE GENOMIC DNA]</scope>
    <source>
        <strain evidence="4 5">FP101781</strain>
    </source>
</reference>
<dbReference type="SUPFAM" id="SSF56112">
    <property type="entry name" value="Protein kinase-like (PK-like)"/>
    <property type="match status" value="1"/>
</dbReference>
<keyword evidence="4" id="KW-0418">Kinase</keyword>
<dbReference type="PROSITE" id="PS00109">
    <property type="entry name" value="PROTEIN_KINASE_TYR"/>
    <property type="match status" value="1"/>
</dbReference>
<dbReference type="STRING" id="71717.A0A4Y7S5L1"/>
<proteinExistence type="predicted"/>
<dbReference type="EMBL" id="QPFP01000323">
    <property type="protein sequence ID" value="TEB16651.1"/>
    <property type="molecule type" value="Genomic_DNA"/>
</dbReference>
<keyword evidence="1" id="KW-0547">Nucleotide-binding</keyword>
<comment type="caution">
    <text evidence="4">The sequence shown here is derived from an EMBL/GenBank/DDBJ whole genome shotgun (WGS) entry which is preliminary data.</text>
</comment>
<accession>A0A4Y7S5L1</accession>
<dbReference type="PANTHER" id="PTHR24418">
    <property type="entry name" value="TYROSINE-PROTEIN KINASE"/>
    <property type="match status" value="1"/>
</dbReference>
<dbReference type="Proteomes" id="UP000298030">
    <property type="component" value="Unassembled WGS sequence"/>
</dbReference>
<dbReference type="OrthoDB" id="4062651at2759"/>
<dbReference type="GO" id="GO:0005524">
    <property type="term" value="F:ATP binding"/>
    <property type="evidence" value="ECO:0007669"/>
    <property type="project" value="UniProtKB-KW"/>
</dbReference>
<dbReference type="InterPro" id="IPR050198">
    <property type="entry name" value="Non-receptor_tyrosine_kinases"/>
</dbReference>
<evidence type="ECO:0000313" key="5">
    <source>
        <dbReference type="Proteomes" id="UP000298030"/>
    </source>
</evidence>
<dbReference type="InterPro" id="IPR011009">
    <property type="entry name" value="Kinase-like_dom_sf"/>
</dbReference>
<dbReference type="Pfam" id="PF07714">
    <property type="entry name" value="PK_Tyr_Ser-Thr"/>
    <property type="match status" value="1"/>
</dbReference>
<keyword evidence="2" id="KW-0067">ATP-binding</keyword>
<sequence>MSNREALLQWFGRGHSGVLSLTGVLESPTPDCETYLVYPLLENGSILHHLNAFPDTDRRAPIKDVASALKYLHDIGIIYGDLRGCNILIKSDGRACISNFSSAHLIDEDALAWPHALPVWSLPWQAPELLQASVWPFTTKATDVHAFGGLLYEVYTSKYPLWEVPGVPRLIAEVCKGRRLLRPFDTDETFGRFGLTDEMWGIMEMCWRVDPQHRPTAGYLFDTV</sequence>
<protein>
    <submittedName>
        <fullName evidence="4">Kinase-like protein</fullName>
    </submittedName>
</protein>
<dbReference type="AlphaFoldDB" id="A0A4Y7S5L1"/>
<gene>
    <name evidence="4" type="ORF">FA13DRAFT_1650542</name>
</gene>
<dbReference type="InterPro" id="IPR000719">
    <property type="entry name" value="Prot_kinase_dom"/>
</dbReference>
<evidence type="ECO:0000256" key="2">
    <source>
        <dbReference type="ARBA" id="ARBA00022840"/>
    </source>
</evidence>
<evidence type="ECO:0000313" key="4">
    <source>
        <dbReference type="EMBL" id="TEB16651.1"/>
    </source>
</evidence>
<evidence type="ECO:0000259" key="3">
    <source>
        <dbReference type="PROSITE" id="PS50011"/>
    </source>
</evidence>